<dbReference type="KEGG" id="srho:HH216_14630"/>
<dbReference type="SUPFAM" id="SSF51126">
    <property type="entry name" value="Pectin lyase-like"/>
    <property type="match status" value="1"/>
</dbReference>
<dbReference type="Pfam" id="PF02415">
    <property type="entry name" value="Chlam_PMP"/>
    <property type="match status" value="1"/>
</dbReference>
<evidence type="ECO:0000313" key="10">
    <source>
        <dbReference type="EMBL" id="QJD79504.1"/>
    </source>
</evidence>
<dbReference type="PANTHER" id="PTHR11319:SF35">
    <property type="entry name" value="OUTER MEMBRANE PROTEIN PMPC-RELATED"/>
    <property type="match status" value="1"/>
</dbReference>
<dbReference type="NCBIfam" id="TIGR01376">
    <property type="entry name" value="POMP_repeat"/>
    <property type="match status" value="1"/>
</dbReference>
<keyword evidence="4" id="KW-0964">Secreted</keyword>
<keyword evidence="11" id="KW-1185">Reference proteome</keyword>
<feature type="signal peptide" evidence="8">
    <location>
        <begin position="1"/>
        <end position="31"/>
    </location>
</feature>
<feature type="chain" id="PRO_5029706954" description="Ig-like domain-containing protein" evidence="8">
    <location>
        <begin position="32"/>
        <end position="1037"/>
    </location>
</feature>
<evidence type="ECO:0000256" key="8">
    <source>
        <dbReference type="SAM" id="SignalP"/>
    </source>
</evidence>
<dbReference type="RefSeq" id="WP_169551468.1">
    <property type="nucleotide sequence ID" value="NZ_CP051677.1"/>
</dbReference>
<dbReference type="AlphaFoldDB" id="A0A7L5DM00"/>
<reference evidence="10 11" key="1">
    <citation type="submission" date="2020-04" db="EMBL/GenBank/DDBJ databases">
        <title>Genome sequencing of novel species.</title>
        <authorList>
            <person name="Heo J."/>
            <person name="Kim S.-J."/>
            <person name="Kim J.-S."/>
            <person name="Hong S.-B."/>
            <person name="Kwon S.-W."/>
        </authorList>
    </citation>
    <scope>NUCLEOTIDE SEQUENCE [LARGE SCALE GENOMIC DNA]</scope>
    <source>
        <strain evidence="10 11">CJU-R4</strain>
    </source>
</reference>
<evidence type="ECO:0000256" key="3">
    <source>
        <dbReference type="ARBA" id="ARBA00004613"/>
    </source>
</evidence>
<dbReference type="PANTHER" id="PTHR11319">
    <property type="entry name" value="G PROTEIN-COUPLED RECEPTOR-RELATED"/>
    <property type="match status" value="1"/>
</dbReference>
<dbReference type="InterPro" id="IPR036179">
    <property type="entry name" value="Ig-like_dom_sf"/>
</dbReference>
<dbReference type="InterPro" id="IPR013783">
    <property type="entry name" value="Ig-like_fold"/>
</dbReference>
<dbReference type="PROSITE" id="PS50835">
    <property type="entry name" value="IG_LIKE"/>
    <property type="match status" value="1"/>
</dbReference>
<accession>A0A7L5DM00</accession>
<keyword evidence="6" id="KW-0472">Membrane</keyword>
<dbReference type="InterPro" id="IPR059226">
    <property type="entry name" value="Choice_anch_Q_dom"/>
</dbReference>
<gene>
    <name evidence="10" type="ORF">HH216_14630</name>
</gene>
<evidence type="ECO:0000256" key="5">
    <source>
        <dbReference type="ARBA" id="ARBA00022729"/>
    </source>
</evidence>
<dbReference type="InterPro" id="IPR007110">
    <property type="entry name" value="Ig-like_dom"/>
</dbReference>
<protein>
    <recommendedName>
        <fullName evidence="9">Ig-like domain-containing protein</fullName>
    </recommendedName>
</protein>
<evidence type="ECO:0000256" key="7">
    <source>
        <dbReference type="ARBA" id="ARBA00023237"/>
    </source>
</evidence>
<dbReference type="GO" id="GO:0009279">
    <property type="term" value="C:cell outer membrane"/>
    <property type="evidence" value="ECO:0007669"/>
    <property type="project" value="UniProtKB-SubCell"/>
</dbReference>
<sequence length="1037" mass="108976">MKNKFTPFYTKTAAYLLGTALWLLSAMSLWAQTVYVTPTGAGQQTGADWPNALPGSQLQATLAAATEGTEFRLAGGIYKPSQTGDRGVSFYIPSAVKVLGGYLGSGANPDQRIDFANTNQPSSTILSGDIDNDNIVDAENTNNVVLFANVNDQTRLDGVVITGGYASGNVAFPGLFATSTGGAGIYNYAYMKASSPTIANCTLTDNYTTGNGGALFVDVRFSQSPIQLINTDFLNNRAAQGGAIYYNATFGQVVQTYLTYCRFVNNTAQSGGAVYLYAEGDQQRYRAESKVQYINCVFQQNTATSQGGALYTIAKGTPSFSATSELINCTLSGNVASQGGAIFSGASPYNVNYITVSSIVSLKNCILWNNGGANAIVNQPYTKIPGSTSDGLAIARSDYGLLETGVTQITDAQNTNNRFSTVSPFSNAQSLELSACSPAINAGLTSLYTDAQGPSTDIANKPRLVGSTIDIGAYEFQGTPAAALAITQQPASQSSVVVGATVETTVGLNTPADSYAWYKDGSLVSGQTSATLRLTNVQIAQAGSYLLVATSACNSVTSTAFSLSVTQPLPPAQRLAQLWLINADNNQPIQLLTPGLTIDLSKLPSRRINIQARTEPSTVGSVVFQLSGQQTRQQVETLIPYALFGDDNKGNYLPWTPAAGNYRLTATPYSSGGGTGTAGTPLTVTFTVIDPVNPQRLAQLLLINADTDQPIQQLTNGQQLDLSKLPTKHLAIQALTDPVTVGSVVFALSGQQSHQQTETLAPYALFGDDQGGHYYSWTPPLGSYTLTATPYSGMGGTGSVGTALSVSFTVIESATPAPQRLAQFLLINADTDQPIQQLTNGQQLDLAKLPTRRLAIQALTDPVIVGSVVFALSGQQGRQQTESIAPYALFGDDQGNFLGWTPSLGSYVLTATPYSSVGGTGVVGMPLTVSFTVINSAAARLAAGGAESIVTDGWLVRVLGNPVVGSEVLVEVSGAQDQPVQYTLTTTAGTILDSRQVFPTHPVDRQTLHTGTTAAGVLLLQVSTPTRRQVVKVLKSY</sequence>
<evidence type="ECO:0000256" key="2">
    <source>
        <dbReference type="ARBA" id="ARBA00004442"/>
    </source>
</evidence>
<dbReference type="SUPFAM" id="SSF48726">
    <property type="entry name" value="Immunoglobulin"/>
    <property type="match status" value="1"/>
</dbReference>
<dbReference type="InterPro" id="IPR003368">
    <property type="entry name" value="POMP_repeat"/>
</dbReference>
<comment type="subcellular location">
    <subcellularLocation>
        <location evidence="1">Cell envelope</location>
    </subcellularLocation>
    <subcellularLocation>
        <location evidence="2">Cell outer membrane</location>
    </subcellularLocation>
    <subcellularLocation>
        <location evidence="3">Secreted</location>
    </subcellularLocation>
</comment>
<dbReference type="GO" id="GO:0005576">
    <property type="term" value="C:extracellular region"/>
    <property type="evidence" value="ECO:0007669"/>
    <property type="project" value="UniProtKB-SubCell"/>
</dbReference>
<keyword evidence="5 8" id="KW-0732">Signal</keyword>
<dbReference type="NCBIfam" id="NF041518">
    <property type="entry name" value="choice_anch_Q"/>
    <property type="match status" value="1"/>
</dbReference>
<evidence type="ECO:0000256" key="4">
    <source>
        <dbReference type="ARBA" id="ARBA00022525"/>
    </source>
</evidence>
<evidence type="ECO:0000313" key="11">
    <source>
        <dbReference type="Proteomes" id="UP000501128"/>
    </source>
</evidence>
<evidence type="ECO:0000256" key="1">
    <source>
        <dbReference type="ARBA" id="ARBA00004196"/>
    </source>
</evidence>
<dbReference type="InterPro" id="IPR011050">
    <property type="entry name" value="Pectin_lyase_fold/virulence"/>
</dbReference>
<keyword evidence="7" id="KW-0998">Cell outer membrane</keyword>
<evidence type="ECO:0000256" key="6">
    <source>
        <dbReference type="ARBA" id="ARBA00023136"/>
    </source>
</evidence>
<dbReference type="Gene3D" id="2.60.40.10">
    <property type="entry name" value="Immunoglobulins"/>
    <property type="match status" value="1"/>
</dbReference>
<organism evidence="10 11">
    <name type="scientific">Spirosoma rhododendri</name>
    <dbReference type="NCBI Taxonomy" id="2728024"/>
    <lineage>
        <taxon>Bacteria</taxon>
        <taxon>Pseudomonadati</taxon>
        <taxon>Bacteroidota</taxon>
        <taxon>Cytophagia</taxon>
        <taxon>Cytophagales</taxon>
        <taxon>Cytophagaceae</taxon>
        <taxon>Spirosoma</taxon>
    </lineage>
</organism>
<dbReference type="EMBL" id="CP051677">
    <property type="protein sequence ID" value="QJD79504.1"/>
    <property type="molecule type" value="Genomic_DNA"/>
</dbReference>
<feature type="domain" description="Ig-like" evidence="9">
    <location>
        <begin position="480"/>
        <end position="564"/>
    </location>
</feature>
<name>A0A7L5DM00_9BACT</name>
<evidence type="ECO:0000259" key="9">
    <source>
        <dbReference type="PROSITE" id="PS50835"/>
    </source>
</evidence>
<proteinExistence type="predicted"/>
<dbReference type="Proteomes" id="UP000501128">
    <property type="component" value="Chromosome"/>
</dbReference>